<keyword evidence="2" id="KW-1185">Reference proteome</keyword>
<reference evidence="1" key="1">
    <citation type="submission" date="2021-06" db="EMBL/GenBank/DDBJ databases">
        <authorList>
            <person name="Hodson N. C."/>
            <person name="Mongue J. A."/>
            <person name="Jaron S. K."/>
        </authorList>
    </citation>
    <scope>NUCLEOTIDE SEQUENCE</scope>
</reference>
<proteinExistence type="predicted"/>
<feature type="non-terminal residue" evidence="1">
    <location>
        <position position="24"/>
    </location>
</feature>
<sequence length="24" mass="2629">TLEALKQVVERTAAAQIPQDVQYG</sequence>
<protein>
    <submittedName>
        <fullName evidence="1">Uncharacterized protein</fullName>
    </submittedName>
</protein>
<evidence type="ECO:0000313" key="1">
    <source>
        <dbReference type="EMBL" id="CAG7733493.1"/>
    </source>
</evidence>
<dbReference type="EMBL" id="CAJVCH010249944">
    <property type="protein sequence ID" value="CAG7733493.1"/>
    <property type="molecule type" value="Genomic_DNA"/>
</dbReference>
<gene>
    <name evidence="1" type="ORF">AFUS01_LOCUS21936</name>
</gene>
<accession>A0A8J2K5C6</accession>
<feature type="non-terminal residue" evidence="1">
    <location>
        <position position="1"/>
    </location>
</feature>
<name>A0A8J2K5C6_9HEXA</name>
<evidence type="ECO:0000313" key="2">
    <source>
        <dbReference type="Proteomes" id="UP000708208"/>
    </source>
</evidence>
<dbReference type="Proteomes" id="UP000708208">
    <property type="component" value="Unassembled WGS sequence"/>
</dbReference>
<organism evidence="1 2">
    <name type="scientific">Allacma fusca</name>
    <dbReference type="NCBI Taxonomy" id="39272"/>
    <lineage>
        <taxon>Eukaryota</taxon>
        <taxon>Metazoa</taxon>
        <taxon>Ecdysozoa</taxon>
        <taxon>Arthropoda</taxon>
        <taxon>Hexapoda</taxon>
        <taxon>Collembola</taxon>
        <taxon>Symphypleona</taxon>
        <taxon>Sminthuridae</taxon>
        <taxon>Allacma</taxon>
    </lineage>
</organism>
<dbReference type="AlphaFoldDB" id="A0A8J2K5C6"/>
<comment type="caution">
    <text evidence="1">The sequence shown here is derived from an EMBL/GenBank/DDBJ whole genome shotgun (WGS) entry which is preliminary data.</text>
</comment>